<name>A0ABQ7Y0D5_BRANA</name>
<accession>A0ABQ7Y0D5</accession>
<comment type="caution">
    <text evidence="1">The sequence shown here is derived from an EMBL/GenBank/DDBJ whole genome shotgun (WGS) entry which is preliminary data.</text>
</comment>
<keyword evidence="2" id="KW-1185">Reference proteome</keyword>
<evidence type="ECO:0000313" key="1">
    <source>
        <dbReference type="EMBL" id="KAH0861606.1"/>
    </source>
</evidence>
<sequence length="200" mass="22020">MEIFFWVRLPSSTALSELWYRNHPSKVVRLLEERRDRLEVPDGDGAASCSGGVFSGDGSYPRSIVAGLYAGGGGFLRFTVAALASRKGRLNQLCLHRLLVTESGGLQSSALPSWNPRSRLMMKLSGNGEDVQEEDSTGSRLACLGFVVIHISELRRNEVVGGKFRRLCEEVSVKSKWVTRVILMAQILTRVQIPASLSRA</sequence>
<organism evidence="1 2">
    <name type="scientific">Brassica napus</name>
    <name type="common">Rape</name>
    <dbReference type="NCBI Taxonomy" id="3708"/>
    <lineage>
        <taxon>Eukaryota</taxon>
        <taxon>Viridiplantae</taxon>
        <taxon>Streptophyta</taxon>
        <taxon>Embryophyta</taxon>
        <taxon>Tracheophyta</taxon>
        <taxon>Spermatophyta</taxon>
        <taxon>Magnoliopsida</taxon>
        <taxon>eudicotyledons</taxon>
        <taxon>Gunneridae</taxon>
        <taxon>Pentapetalae</taxon>
        <taxon>rosids</taxon>
        <taxon>malvids</taxon>
        <taxon>Brassicales</taxon>
        <taxon>Brassicaceae</taxon>
        <taxon>Brassiceae</taxon>
        <taxon>Brassica</taxon>
    </lineage>
</organism>
<dbReference type="EMBL" id="JAGKQM010000019">
    <property type="protein sequence ID" value="KAH0861606.1"/>
    <property type="molecule type" value="Genomic_DNA"/>
</dbReference>
<protein>
    <submittedName>
        <fullName evidence="1">Uncharacterized protein</fullName>
    </submittedName>
</protein>
<evidence type="ECO:0000313" key="2">
    <source>
        <dbReference type="Proteomes" id="UP000824890"/>
    </source>
</evidence>
<reference evidence="1 2" key="1">
    <citation type="submission" date="2021-05" db="EMBL/GenBank/DDBJ databases">
        <title>Genome Assembly of Synthetic Allotetraploid Brassica napus Reveals Homoeologous Exchanges between Subgenomes.</title>
        <authorList>
            <person name="Davis J.T."/>
        </authorList>
    </citation>
    <scope>NUCLEOTIDE SEQUENCE [LARGE SCALE GENOMIC DNA]</scope>
    <source>
        <strain evidence="2">cv. Da-Ae</strain>
        <tissue evidence="1">Seedling</tissue>
    </source>
</reference>
<proteinExistence type="predicted"/>
<gene>
    <name evidence="1" type="ORF">HID58_089867</name>
</gene>
<dbReference type="Proteomes" id="UP000824890">
    <property type="component" value="Unassembled WGS sequence"/>
</dbReference>